<feature type="domain" description="Peptidase M14" evidence="4">
    <location>
        <begin position="133"/>
        <end position="395"/>
    </location>
</feature>
<dbReference type="InterPro" id="IPR000834">
    <property type="entry name" value="Peptidase_M14"/>
</dbReference>
<feature type="chain" id="PRO_5022872362" evidence="3">
    <location>
        <begin position="26"/>
        <end position="409"/>
    </location>
</feature>
<protein>
    <submittedName>
        <fullName evidence="5">Zinc carboxypeptidase</fullName>
    </submittedName>
</protein>
<evidence type="ECO:0000256" key="1">
    <source>
        <dbReference type="ARBA" id="ARBA00001947"/>
    </source>
</evidence>
<name>A0A5C6B358_9BACT</name>
<dbReference type="AlphaFoldDB" id="A0A5C6B358"/>
<comment type="similarity">
    <text evidence="2">Belongs to the peptidase M14 family.</text>
</comment>
<organism evidence="5 6">
    <name type="scientific">Stieleria varia</name>
    <dbReference type="NCBI Taxonomy" id="2528005"/>
    <lineage>
        <taxon>Bacteria</taxon>
        <taxon>Pseudomonadati</taxon>
        <taxon>Planctomycetota</taxon>
        <taxon>Planctomycetia</taxon>
        <taxon>Pirellulales</taxon>
        <taxon>Pirellulaceae</taxon>
        <taxon>Stieleria</taxon>
    </lineage>
</organism>
<dbReference type="RefSeq" id="WP_146519326.1">
    <property type="nucleotide sequence ID" value="NZ_CP151726.1"/>
</dbReference>
<feature type="active site" description="Proton donor/acceptor" evidence="2">
    <location>
        <position position="366"/>
    </location>
</feature>
<evidence type="ECO:0000256" key="2">
    <source>
        <dbReference type="PROSITE-ProRule" id="PRU01379"/>
    </source>
</evidence>
<dbReference type="PROSITE" id="PS52035">
    <property type="entry name" value="PEPTIDASE_M14"/>
    <property type="match status" value="1"/>
</dbReference>
<evidence type="ECO:0000256" key="3">
    <source>
        <dbReference type="SAM" id="SignalP"/>
    </source>
</evidence>
<keyword evidence="5" id="KW-0645">Protease</keyword>
<keyword evidence="5" id="KW-0121">Carboxypeptidase</keyword>
<dbReference type="SUPFAM" id="SSF53187">
    <property type="entry name" value="Zn-dependent exopeptidases"/>
    <property type="match status" value="1"/>
</dbReference>
<keyword evidence="3" id="KW-0732">Signal</keyword>
<evidence type="ECO:0000313" key="6">
    <source>
        <dbReference type="Proteomes" id="UP000320176"/>
    </source>
</evidence>
<dbReference type="GO" id="GO:0004181">
    <property type="term" value="F:metallocarboxypeptidase activity"/>
    <property type="evidence" value="ECO:0007669"/>
    <property type="project" value="InterPro"/>
</dbReference>
<dbReference type="Pfam" id="PF00246">
    <property type="entry name" value="Peptidase_M14"/>
    <property type="match status" value="1"/>
</dbReference>
<gene>
    <name evidence="5" type="ORF">Pla52n_19370</name>
</gene>
<dbReference type="GO" id="GO:0008270">
    <property type="term" value="F:zinc ion binding"/>
    <property type="evidence" value="ECO:0007669"/>
    <property type="project" value="InterPro"/>
</dbReference>
<dbReference type="EMBL" id="SJPN01000002">
    <property type="protein sequence ID" value="TWU06217.1"/>
    <property type="molecule type" value="Genomic_DNA"/>
</dbReference>
<feature type="signal peptide" evidence="3">
    <location>
        <begin position="1"/>
        <end position="25"/>
    </location>
</feature>
<dbReference type="InterPro" id="IPR050821">
    <property type="entry name" value="Cytosolic_carboxypeptidase"/>
</dbReference>
<dbReference type="OrthoDB" id="2587360at2"/>
<reference evidence="5 6" key="1">
    <citation type="submission" date="2019-02" db="EMBL/GenBank/DDBJ databases">
        <title>Deep-cultivation of Planctomycetes and their phenomic and genomic characterization uncovers novel biology.</title>
        <authorList>
            <person name="Wiegand S."/>
            <person name="Jogler M."/>
            <person name="Boedeker C."/>
            <person name="Pinto D."/>
            <person name="Vollmers J."/>
            <person name="Rivas-Marin E."/>
            <person name="Kohn T."/>
            <person name="Peeters S.H."/>
            <person name="Heuer A."/>
            <person name="Rast P."/>
            <person name="Oberbeckmann S."/>
            <person name="Bunk B."/>
            <person name="Jeske O."/>
            <person name="Meyerdierks A."/>
            <person name="Storesund J.E."/>
            <person name="Kallscheuer N."/>
            <person name="Luecker S."/>
            <person name="Lage O.M."/>
            <person name="Pohl T."/>
            <person name="Merkel B.J."/>
            <person name="Hornburger P."/>
            <person name="Mueller R.-W."/>
            <person name="Bruemmer F."/>
            <person name="Labrenz M."/>
            <person name="Spormann A.M."/>
            <person name="Op Den Camp H."/>
            <person name="Overmann J."/>
            <person name="Amann R."/>
            <person name="Jetten M.S.M."/>
            <person name="Mascher T."/>
            <person name="Medema M.H."/>
            <person name="Devos D.P."/>
            <person name="Kaster A.-K."/>
            <person name="Ovreas L."/>
            <person name="Rohde M."/>
            <person name="Galperin M.Y."/>
            <person name="Jogler C."/>
        </authorList>
    </citation>
    <scope>NUCLEOTIDE SEQUENCE [LARGE SCALE GENOMIC DNA]</scope>
    <source>
        <strain evidence="5 6">Pla52n</strain>
    </source>
</reference>
<sequence precursor="true">MKTNTLTLLTLPLFAIIAVPGVVAAADPIVSFSTDFPGGNLRVISNDGATADVAPDLRGGRDWFYWCFQATALRPGKVTFRFPEKVAGFLRGAVGFQGPAVSNDGGQTWRWRGSNHDQSSADEFSWDFTAVGQTMRFAVTIPYTRSDFDRFVEQHRGNSHLQLSVLTHTRLDREVPVIQVGHPGDGRRAMLITCRHHACETIASFLFEGVIATAISDSDAGRAFREKYVLYAVPLVDIDGVEAGDQGKNRPPHDHNRDYGEESIYRSVQAIKVLGTEKNIRVLLDLHCPTLVMDIHQRFYFVGPSDMPPQNESVVQQLASFMKSELPAGAPHGPVLQLSPIDKEHHKYCSGYFSTLPGMLMAVTLETPFAPRKAKMSPDEVRSYGAALLRAWNQVTIPTVQAGIDPEAP</sequence>
<comment type="caution">
    <text evidence="5">The sequence shown here is derived from an EMBL/GenBank/DDBJ whole genome shotgun (WGS) entry which is preliminary data.</text>
</comment>
<evidence type="ECO:0000259" key="4">
    <source>
        <dbReference type="PROSITE" id="PS52035"/>
    </source>
</evidence>
<comment type="cofactor">
    <cofactor evidence="1">
        <name>Zn(2+)</name>
        <dbReference type="ChEBI" id="CHEBI:29105"/>
    </cofactor>
</comment>
<dbReference type="Gene3D" id="3.40.630.10">
    <property type="entry name" value="Zn peptidases"/>
    <property type="match status" value="1"/>
</dbReference>
<dbReference type="Gene3D" id="2.60.40.3120">
    <property type="match status" value="1"/>
</dbReference>
<evidence type="ECO:0000313" key="5">
    <source>
        <dbReference type="EMBL" id="TWU06217.1"/>
    </source>
</evidence>
<keyword evidence="5" id="KW-0378">Hydrolase</keyword>
<keyword evidence="6" id="KW-1185">Reference proteome</keyword>
<dbReference type="PANTHER" id="PTHR12756:SF11">
    <property type="entry name" value="CYTOSOLIC CARBOXYPEPTIDASE 1"/>
    <property type="match status" value="1"/>
</dbReference>
<dbReference type="PANTHER" id="PTHR12756">
    <property type="entry name" value="CYTOSOLIC CARBOXYPEPTIDASE"/>
    <property type="match status" value="1"/>
</dbReference>
<accession>A0A5C6B358</accession>
<dbReference type="GO" id="GO:0006508">
    <property type="term" value="P:proteolysis"/>
    <property type="evidence" value="ECO:0007669"/>
    <property type="project" value="InterPro"/>
</dbReference>
<proteinExistence type="inferred from homology"/>
<dbReference type="Proteomes" id="UP000320176">
    <property type="component" value="Unassembled WGS sequence"/>
</dbReference>